<evidence type="ECO:0000256" key="9">
    <source>
        <dbReference type="ARBA" id="ARBA00023146"/>
    </source>
</evidence>
<dbReference type="AlphaFoldDB" id="A0AAV9IVM7"/>
<dbReference type="Pfam" id="PF01336">
    <property type="entry name" value="tRNA_anti-codon"/>
    <property type="match status" value="1"/>
</dbReference>
<evidence type="ECO:0000256" key="4">
    <source>
        <dbReference type="ARBA" id="ARBA00022490"/>
    </source>
</evidence>
<feature type="domain" description="Aminoacyl-transfer RNA synthetases class-II family profile" evidence="13">
    <location>
        <begin position="220"/>
        <end position="523"/>
    </location>
</feature>
<dbReference type="SUPFAM" id="SSF50249">
    <property type="entry name" value="Nucleic acid-binding proteins"/>
    <property type="match status" value="1"/>
</dbReference>
<comment type="caution">
    <text evidence="14">The sequence shown here is derived from an EMBL/GenBank/DDBJ whole genome shotgun (WGS) entry which is preliminary data.</text>
</comment>
<evidence type="ECO:0000256" key="2">
    <source>
        <dbReference type="ARBA" id="ARBA00008226"/>
    </source>
</evidence>
<comment type="catalytic activity">
    <reaction evidence="11">
        <text>tRNA(Asn) + L-asparagine + ATP = L-asparaginyl-tRNA(Asn) + AMP + diphosphate + H(+)</text>
        <dbReference type="Rhea" id="RHEA:11180"/>
        <dbReference type="Rhea" id="RHEA-COMP:9659"/>
        <dbReference type="Rhea" id="RHEA-COMP:9674"/>
        <dbReference type="ChEBI" id="CHEBI:15378"/>
        <dbReference type="ChEBI" id="CHEBI:30616"/>
        <dbReference type="ChEBI" id="CHEBI:33019"/>
        <dbReference type="ChEBI" id="CHEBI:58048"/>
        <dbReference type="ChEBI" id="CHEBI:78442"/>
        <dbReference type="ChEBI" id="CHEBI:78515"/>
        <dbReference type="ChEBI" id="CHEBI:456215"/>
        <dbReference type="EC" id="6.1.1.22"/>
    </reaction>
</comment>
<dbReference type="EMBL" id="JANCYW010000007">
    <property type="protein sequence ID" value="KAK4536194.1"/>
    <property type="molecule type" value="Genomic_DNA"/>
</dbReference>
<sequence length="523" mass="60341">MADEAETSSRDFSNLRLEDFLAMSEEERQALPKARLKKMQKLAALAERKAAKAVELEADAELQQQRRLEEARRIHIELDPRLPPPQSCQLRDVFASEAAEWIGRRVLVQGWVHNIRFESKKLAFLDLRDGTGFLQCVLTDKLCMTVEAITLFREASVRLWGTLREDARAKGGLELHADYWCIIGPSHRDIEMILTHESNPDVLLTHRHLVIRGRHTSSVLKMRSIITQCFREHYFDRGYVELAPPTIVNTMCEGGSTLFPLDYFGEQAYLTQSSQMYLETAIPAVGDCFCILPSYRAEKSSTRRHLAEFHHLEAEMPFITFAQLLQAIEELVCDVYARVIHRGGELFRELNPNAAPPKRPFKRMDYADAIEFCRQHRIYKDEESRTPFEFGDDIPEAPERRMTDMIGEPILLCRFPIYLKSFYMQPCADDPDLTESVDLLMPGVGEIVGGSMRMWDHDELVKAYEREKMDASAYYWYTDQRKFGSCPHGGYGLGLERFCCYMLGVAHVRDVCLYPRYRGRLTP</sequence>
<dbReference type="PANTHER" id="PTHR22594:SF16">
    <property type="entry name" value="ASPARAGINE--TRNA LIGASE, CYTOPLASMIC"/>
    <property type="match status" value="1"/>
</dbReference>
<dbReference type="Gene3D" id="3.30.930.10">
    <property type="entry name" value="Bira Bifunctional Protein, Domain 2"/>
    <property type="match status" value="1"/>
</dbReference>
<evidence type="ECO:0000256" key="11">
    <source>
        <dbReference type="ARBA" id="ARBA00047844"/>
    </source>
</evidence>
<dbReference type="InterPro" id="IPR006195">
    <property type="entry name" value="aa-tRNA-synth_II"/>
</dbReference>
<keyword evidence="4" id="KW-0963">Cytoplasm</keyword>
<dbReference type="CDD" id="cd00776">
    <property type="entry name" value="AsxRS_core"/>
    <property type="match status" value="1"/>
</dbReference>
<reference evidence="14 15" key="1">
    <citation type="submission" date="2022-07" db="EMBL/GenBank/DDBJ databases">
        <title>Genome-wide signatures of adaptation to extreme environments.</title>
        <authorList>
            <person name="Cho C.H."/>
            <person name="Yoon H.S."/>
        </authorList>
    </citation>
    <scope>NUCLEOTIDE SEQUENCE [LARGE SCALE GENOMIC DNA]</scope>
    <source>
        <strain evidence="14 15">DBV 063 E5</strain>
    </source>
</reference>
<evidence type="ECO:0000259" key="13">
    <source>
        <dbReference type="PROSITE" id="PS50862"/>
    </source>
</evidence>
<evidence type="ECO:0000256" key="7">
    <source>
        <dbReference type="ARBA" id="ARBA00022840"/>
    </source>
</evidence>
<dbReference type="InterPro" id="IPR045864">
    <property type="entry name" value="aa-tRNA-synth_II/BPL/LPL"/>
</dbReference>
<evidence type="ECO:0000256" key="3">
    <source>
        <dbReference type="ARBA" id="ARBA00012816"/>
    </source>
</evidence>
<protein>
    <recommendedName>
        <fullName evidence="3">asparagine--tRNA ligase</fullName>
        <ecNumber evidence="3">6.1.1.22</ecNumber>
    </recommendedName>
    <alternativeName>
        <fullName evidence="10">Asparaginyl-tRNA synthetase</fullName>
    </alternativeName>
</protein>
<dbReference type="InterPro" id="IPR002312">
    <property type="entry name" value="Asp/Asn-tRNA-synth_IIb"/>
</dbReference>
<keyword evidence="7" id="KW-0067">ATP-binding</keyword>
<keyword evidence="9" id="KW-0030">Aminoacyl-tRNA synthetase</keyword>
<evidence type="ECO:0000256" key="10">
    <source>
        <dbReference type="ARBA" id="ARBA00029886"/>
    </source>
</evidence>
<dbReference type="InterPro" id="IPR048952">
    <property type="entry name" value="AsnRS_N"/>
</dbReference>
<evidence type="ECO:0000256" key="1">
    <source>
        <dbReference type="ARBA" id="ARBA00004496"/>
    </source>
</evidence>
<dbReference type="GO" id="GO:0005524">
    <property type="term" value="F:ATP binding"/>
    <property type="evidence" value="ECO:0007669"/>
    <property type="project" value="UniProtKB-KW"/>
</dbReference>
<keyword evidence="15" id="KW-1185">Reference proteome</keyword>
<evidence type="ECO:0000313" key="14">
    <source>
        <dbReference type="EMBL" id="KAK4536194.1"/>
    </source>
</evidence>
<feature type="coiled-coil region" evidence="12">
    <location>
        <begin position="36"/>
        <end position="71"/>
    </location>
</feature>
<accession>A0AAV9IVM7</accession>
<dbReference type="InterPro" id="IPR012340">
    <property type="entry name" value="NA-bd_OB-fold"/>
</dbReference>
<dbReference type="GO" id="GO:0003676">
    <property type="term" value="F:nucleic acid binding"/>
    <property type="evidence" value="ECO:0007669"/>
    <property type="project" value="InterPro"/>
</dbReference>
<evidence type="ECO:0000256" key="12">
    <source>
        <dbReference type="SAM" id="Coils"/>
    </source>
</evidence>
<dbReference type="GO" id="GO:0004816">
    <property type="term" value="F:asparagine-tRNA ligase activity"/>
    <property type="evidence" value="ECO:0007669"/>
    <property type="project" value="UniProtKB-EC"/>
</dbReference>
<dbReference type="EC" id="6.1.1.22" evidence="3"/>
<keyword evidence="12" id="KW-0175">Coiled coil</keyword>
<dbReference type="CDD" id="cd04323">
    <property type="entry name" value="AsnRS_cyto_like_N"/>
    <property type="match status" value="1"/>
</dbReference>
<dbReference type="Gene3D" id="2.40.50.140">
    <property type="entry name" value="Nucleic acid-binding proteins"/>
    <property type="match status" value="1"/>
</dbReference>
<dbReference type="NCBIfam" id="TIGR00457">
    <property type="entry name" value="asnS"/>
    <property type="match status" value="1"/>
</dbReference>
<dbReference type="InterPro" id="IPR004365">
    <property type="entry name" value="NA-bd_OB_tRNA"/>
</dbReference>
<keyword evidence="6" id="KW-0547">Nucleotide-binding</keyword>
<dbReference type="InterPro" id="IPR004522">
    <property type="entry name" value="Asn-tRNA-ligase"/>
</dbReference>
<organism evidence="14 15">
    <name type="scientific">Cyanidium caldarium</name>
    <name type="common">Red alga</name>
    <dbReference type="NCBI Taxonomy" id="2771"/>
    <lineage>
        <taxon>Eukaryota</taxon>
        <taxon>Rhodophyta</taxon>
        <taxon>Bangiophyceae</taxon>
        <taxon>Cyanidiales</taxon>
        <taxon>Cyanidiaceae</taxon>
        <taxon>Cyanidium</taxon>
    </lineage>
</organism>
<dbReference type="Pfam" id="PF00152">
    <property type="entry name" value="tRNA-synt_2"/>
    <property type="match status" value="1"/>
</dbReference>
<dbReference type="PANTHER" id="PTHR22594">
    <property type="entry name" value="ASPARTYL/LYSYL-TRNA SYNTHETASE"/>
    <property type="match status" value="1"/>
</dbReference>
<dbReference type="Proteomes" id="UP001301350">
    <property type="component" value="Unassembled WGS sequence"/>
</dbReference>
<dbReference type="PRINTS" id="PR01042">
    <property type="entry name" value="TRNASYNTHASP"/>
</dbReference>
<evidence type="ECO:0000313" key="15">
    <source>
        <dbReference type="Proteomes" id="UP001301350"/>
    </source>
</evidence>
<dbReference type="GO" id="GO:0006421">
    <property type="term" value="P:asparaginyl-tRNA aminoacylation"/>
    <property type="evidence" value="ECO:0007669"/>
    <property type="project" value="InterPro"/>
</dbReference>
<name>A0AAV9IVM7_CYACA</name>
<dbReference type="Pfam" id="PF20917">
    <property type="entry name" value="AsnRS_N"/>
    <property type="match status" value="1"/>
</dbReference>
<dbReference type="SUPFAM" id="SSF55681">
    <property type="entry name" value="Class II aaRS and biotin synthetases"/>
    <property type="match status" value="1"/>
</dbReference>
<gene>
    <name evidence="14" type="ORF">CDCA_CDCA07G2219</name>
</gene>
<evidence type="ECO:0000256" key="6">
    <source>
        <dbReference type="ARBA" id="ARBA00022741"/>
    </source>
</evidence>
<keyword evidence="8" id="KW-0648">Protein biosynthesis</keyword>
<evidence type="ECO:0000256" key="5">
    <source>
        <dbReference type="ARBA" id="ARBA00022598"/>
    </source>
</evidence>
<dbReference type="InterPro" id="IPR004364">
    <property type="entry name" value="Aa-tRNA-synt_II"/>
</dbReference>
<evidence type="ECO:0000256" key="8">
    <source>
        <dbReference type="ARBA" id="ARBA00022917"/>
    </source>
</evidence>
<comment type="subcellular location">
    <subcellularLocation>
        <location evidence="1">Cytoplasm</location>
    </subcellularLocation>
</comment>
<dbReference type="PROSITE" id="PS50862">
    <property type="entry name" value="AA_TRNA_LIGASE_II"/>
    <property type="match status" value="1"/>
</dbReference>
<proteinExistence type="inferred from homology"/>
<comment type="similarity">
    <text evidence="2">Belongs to the class-II aminoacyl-tRNA synthetase family.</text>
</comment>
<dbReference type="GO" id="GO:0005737">
    <property type="term" value="C:cytoplasm"/>
    <property type="evidence" value="ECO:0007669"/>
    <property type="project" value="UniProtKB-SubCell"/>
</dbReference>
<keyword evidence="5" id="KW-0436">Ligase</keyword>